<evidence type="ECO:0000313" key="2">
    <source>
        <dbReference type="Proteomes" id="UP000299102"/>
    </source>
</evidence>
<organism evidence="1 2">
    <name type="scientific">Eumeta variegata</name>
    <name type="common">Bagworm moth</name>
    <name type="synonym">Eumeta japonica</name>
    <dbReference type="NCBI Taxonomy" id="151549"/>
    <lineage>
        <taxon>Eukaryota</taxon>
        <taxon>Metazoa</taxon>
        <taxon>Ecdysozoa</taxon>
        <taxon>Arthropoda</taxon>
        <taxon>Hexapoda</taxon>
        <taxon>Insecta</taxon>
        <taxon>Pterygota</taxon>
        <taxon>Neoptera</taxon>
        <taxon>Endopterygota</taxon>
        <taxon>Lepidoptera</taxon>
        <taxon>Glossata</taxon>
        <taxon>Ditrysia</taxon>
        <taxon>Tineoidea</taxon>
        <taxon>Psychidae</taxon>
        <taxon>Oiketicinae</taxon>
        <taxon>Eumeta</taxon>
    </lineage>
</organism>
<comment type="caution">
    <text evidence="1">The sequence shown here is derived from an EMBL/GenBank/DDBJ whole genome shotgun (WGS) entry which is preliminary data.</text>
</comment>
<proteinExistence type="predicted"/>
<reference evidence="1 2" key="1">
    <citation type="journal article" date="2019" name="Commun. Biol.">
        <title>The bagworm genome reveals a unique fibroin gene that provides high tensile strength.</title>
        <authorList>
            <person name="Kono N."/>
            <person name="Nakamura H."/>
            <person name="Ohtoshi R."/>
            <person name="Tomita M."/>
            <person name="Numata K."/>
            <person name="Arakawa K."/>
        </authorList>
    </citation>
    <scope>NUCLEOTIDE SEQUENCE [LARGE SCALE GENOMIC DNA]</scope>
</reference>
<evidence type="ECO:0000313" key="1">
    <source>
        <dbReference type="EMBL" id="GBP41669.1"/>
    </source>
</evidence>
<protein>
    <submittedName>
        <fullName evidence="1">Uncharacterized protein</fullName>
    </submittedName>
</protein>
<gene>
    <name evidence="1" type="ORF">EVAR_31987_1</name>
</gene>
<sequence length="275" mass="30917">MIVHNGGCETFFIARTKQIPMDRYREIHMRMYQMCDILSSSYVCGNGVSKRLFLLFFCLLADTCSTAWHFTTRLYPSPQDGNQYQKAGEAPAIDLTNERARYVLDPVVRWYHGDNPIFREVANSYWKSALDCTADGSLFRIGSHMRELLQTKRSTGLIKAIELKGQKAAKATRYTQHCSLEVFHSLEIRGLRLHYDNSSSHIAALNVNISEANNIVVLERPSYSPDFKMSGLGILTMIPVGVPFEVLTPALLSMSLCLTLASDQGPAFDCEPGFD</sequence>
<dbReference type="EMBL" id="BGZK01000403">
    <property type="protein sequence ID" value="GBP41669.1"/>
    <property type="molecule type" value="Genomic_DNA"/>
</dbReference>
<keyword evidence="2" id="KW-1185">Reference proteome</keyword>
<dbReference type="Proteomes" id="UP000299102">
    <property type="component" value="Unassembled WGS sequence"/>
</dbReference>
<name>A0A4C1VU37_EUMVA</name>
<dbReference type="AlphaFoldDB" id="A0A4C1VU37"/>
<accession>A0A4C1VU37</accession>